<feature type="compositionally biased region" description="Basic and acidic residues" evidence="2">
    <location>
        <begin position="37"/>
        <end position="49"/>
    </location>
</feature>
<sequence length="103" mass="11342">MAQEKAEKMRAHTPEDKGIAAERKQQMMEQAELNKQQAKEENAAQKEQARAATVPGTRRRRGTAAWRTPAPSARPPAPGGPHGAQPAERWDPDWWSTPGGGYT</sequence>
<dbReference type="PIR" id="JQ2283">
    <property type="entry name" value="JQ2283"/>
</dbReference>
<dbReference type="PANTHER" id="PTHR33493:SF2">
    <property type="entry name" value="LATE EMBRYOGENESIS ABUNDANT PROTEIN 46"/>
    <property type="match status" value="1"/>
</dbReference>
<dbReference type="Pfam" id="PF03760">
    <property type="entry name" value="LEA_1"/>
    <property type="match status" value="1"/>
</dbReference>
<evidence type="ECO:0000256" key="1">
    <source>
        <dbReference type="ARBA" id="ARBA00010975"/>
    </source>
</evidence>
<organism evidence="3">
    <name type="scientific">Lemna gibba</name>
    <name type="common">Swollen duckweed</name>
    <dbReference type="NCBI Taxonomy" id="4470"/>
    <lineage>
        <taxon>Eukaryota</taxon>
        <taxon>Viridiplantae</taxon>
        <taxon>Streptophyta</taxon>
        <taxon>Embryophyta</taxon>
        <taxon>Tracheophyta</taxon>
        <taxon>Spermatophyta</taxon>
        <taxon>Magnoliopsida</taxon>
        <taxon>Liliopsida</taxon>
        <taxon>Araceae</taxon>
        <taxon>Lemnoideae</taxon>
        <taxon>Lemna</taxon>
    </lineage>
</organism>
<dbReference type="GO" id="GO:0009793">
    <property type="term" value="P:embryo development ending in seed dormancy"/>
    <property type="evidence" value="ECO:0007669"/>
    <property type="project" value="InterPro"/>
</dbReference>
<feature type="compositionally biased region" description="Basic and acidic residues" evidence="2">
    <location>
        <begin position="1"/>
        <end position="26"/>
    </location>
</feature>
<evidence type="ECO:0000256" key="2">
    <source>
        <dbReference type="SAM" id="MobiDB-lite"/>
    </source>
</evidence>
<dbReference type="AlphaFoldDB" id="Q40187"/>
<feature type="region of interest" description="Disordered" evidence="2">
    <location>
        <begin position="1"/>
        <end position="103"/>
    </location>
</feature>
<proteinExistence type="inferred from homology"/>
<protein>
    <submittedName>
        <fullName evidence="3">NPR2 (negatively phytochrome regulated 2 protein)</fullName>
    </submittedName>
</protein>
<evidence type="ECO:0000313" key="3">
    <source>
        <dbReference type="EMBL" id="CAA45506.1"/>
    </source>
</evidence>
<dbReference type="PANTHER" id="PTHR33493">
    <property type="entry name" value="LATE EMBRYOGENESIS ABUNDANT PROTEIN 6-RELATED"/>
    <property type="match status" value="1"/>
</dbReference>
<dbReference type="InterPro" id="IPR005513">
    <property type="entry name" value="LEA_1"/>
</dbReference>
<dbReference type="EMBL" id="X64145">
    <property type="protein sequence ID" value="CAA45506.1"/>
    <property type="molecule type" value="Genomic_DNA"/>
</dbReference>
<reference evidence="3" key="1">
    <citation type="journal article" date="1993" name="Plant Physiol.">
        <title>Analysis of genes negatively regulated by phytochrome action in Lemna gibba and identification of a promoter region required for phytochrome responsiveness.</title>
        <authorList>
            <person name="Okubara P.A."/>
            <person name="Williams S.A."/>
            <person name="Doxsee R.A."/>
            <person name="Tobin E.M."/>
        </authorList>
    </citation>
    <scope>NUCLEOTIDE SEQUENCE</scope>
    <source>
        <strain evidence="3">G-3</strain>
    </source>
</reference>
<accession>Q40187</accession>
<comment type="similarity">
    <text evidence="1">Belongs to the LEA type 1 family.</text>
</comment>
<name>Q40187_LEMGI</name>